<name>A0AAD4L608_9AGAM</name>
<dbReference type="InterPro" id="IPR036047">
    <property type="entry name" value="F-box-like_dom_sf"/>
</dbReference>
<dbReference type="InterPro" id="IPR032675">
    <property type="entry name" value="LRR_dom_sf"/>
</dbReference>
<dbReference type="SUPFAM" id="SSF52047">
    <property type="entry name" value="RNI-like"/>
    <property type="match status" value="1"/>
</dbReference>
<dbReference type="Gene3D" id="3.80.10.10">
    <property type="entry name" value="Ribonuclease Inhibitor"/>
    <property type="match status" value="1"/>
</dbReference>
<evidence type="ECO:0000313" key="2">
    <source>
        <dbReference type="Proteomes" id="UP001201163"/>
    </source>
</evidence>
<sequence>MNLLSDRPGLVNGNYSLGWISVTQVCHRWREIALTTPTLWRYLDFTCMSQRWCLEMLRRSGNCSLDVALRIASSSGLCPVPTSLDVARELMRPEYSARLAGLRLDITSRTKCDVESLIHSLQQSAPRLENLALQHTSWELATISSFTSRLPSLRRLRLSNVFLSPWISPIFTSLQELDISLSPHRLPRSNDAFITHGEMSTILSRMPELQRLALRNVFLVGTRADEMPNGRISLPNLRQLSLIDQQGSDLSSFAASLCLPPRTCTEIKTNGRVWLDALLSQYELTFGPVRRLKLLVNGYPQVSLEFRASDALTVERSSPAQLRLAYSLLPSPALSPPHAAESPLFPPNQIAHHFGAAQLRLEGLLYLDIASYVPWPAGSWRTLFAHATRLRQVRATYRGAVDGLILQVLLGADDHDEGSRMLPNLRSVKLSLVDLDEAVDAVDPPRARGDLLVDGLARRRGLPGSEICELEGPG</sequence>
<dbReference type="PANTHER" id="PTHR38926">
    <property type="entry name" value="F-BOX DOMAIN CONTAINING PROTEIN, EXPRESSED"/>
    <property type="match status" value="1"/>
</dbReference>
<evidence type="ECO:0008006" key="3">
    <source>
        <dbReference type="Google" id="ProtNLM"/>
    </source>
</evidence>
<dbReference type="SUPFAM" id="SSF81383">
    <property type="entry name" value="F-box domain"/>
    <property type="match status" value="1"/>
</dbReference>
<proteinExistence type="predicted"/>
<protein>
    <recommendedName>
        <fullName evidence="3">F-box domain-containing protein</fullName>
    </recommendedName>
</protein>
<organism evidence="1 2">
    <name type="scientific">Lactarius akahatsu</name>
    <dbReference type="NCBI Taxonomy" id="416441"/>
    <lineage>
        <taxon>Eukaryota</taxon>
        <taxon>Fungi</taxon>
        <taxon>Dikarya</taxon>
        <taxon>Basidiomycota</taxon>
        <taxon>Agaricomycotina</taxon>
        <taxon>Agaricomycetes</taxon>
        <taxon>Russulales</taxon>
        <taxon>Russulaceae</taxon>
        <taxon>Lactarius</taxon>
    </lineage>
</organism>
<dbReference type="PANTHER" id="PTHR38926:SF72">
    <property type="entry name" value="IM:7136021-RELATED"/>
    <property type="match status" value="1"/>
</dbReference>
<dbReference type="EMBL" id="JAKELL010000114">
    <property type="protein sequence ID" value="KAH8981540.1"/>
    <property type="molecule type" value="Genomic_DNA"/>
</dbReference>
<evidence type="ECO:0000313" key="1">
    <source>
        <dbReference type="EMBL" id="KAH8981540.1"/>
    </source>
</evidence>
<dbReference type="AlphaFoldDB" id="A0AAD4L608"/>
<gene>
    <name evidence="1" type="ORF">EDB92DRAFT_178446</name>
</gene>
<keyword evidence="2" id="KW-1185">Reference proteome</keyword>
<dbReference type="Proteomes" id="UP001201163">
    <property type="component" value="Unassembled WGS sequence"/>
</dbReference>
<comment type="caution">
    <text evidence="1">The sequence shown here is derived from an EMBL/GenBank/DDBJ whole genome shotgun (WGS) entry which is preliminary data.</text>
</comment>
<accession>A0AAD4L608</accession>
<reference evidence="1" key="1">
    <citation type="submission" date="2022-01" db="EMBL/GenBank/DDBJ databases">
        <title>Comparative genomics reveals a dynamic genome evolution in the ectomycorrhizal milk-cap (Lactarius) mushrooms.</title>
        <authorList>
            <consortium name="DOE Joint Genome Institute"/>
            <person name="Lebreton A."/>
            <person name="Tang N."/>
            <person name="Kuo A."/>
            <person name="LaButti K."/>
            <person name="Drula E."/>
            <person name="Barry K."/>
            <person name="Clum A."/>
            <person name="Lipzen A."/>
            <person name="Mousain D."/>
            <person name="Ng V."/>
            <person name="Wang R."/>
            <person name="Wang X."/>
            <person name="Dai Y."/>
            <person name="Henrissat B."/>
            <person name="Grigoriev I.V."/>
            <person name="Guerin-Laguette A."/>
            <person name="Yu F."/>
            <person name="Martin F.M."/>
        </authorList>
    </citation>
    <scope>NUCLEOTIDE SEQUENCE</scope>
    <source>
        <strain evidence="1">QP</strain>
    </source>
</reference>